<evidence type="ECO:0000256" key="3">
    <source>
        <dbReference type="ARBA" id="ARBA00022840"/>
    </source>
</evidence>
<keyword evidence="3" id="KW-0067">ATP-binding</keyword>
<feature type="compositionally biased region" description="Basic and acidic residues" evidence="4">
    <location>
        <begin position="1"/>
        <end position="10"/>
    </location>
</feature>
<dbReference type="GO" id="GO:0005524">
    <property type="term" value="F:ATP binding"/>
    <property type="evidence" value="ECO:0007669"/>
    <property type="project" value="UniProtKB-KW"/>
</dbReference>
<dbReference type="GO" id="GO:0016787">
    <property type="term" value="F:hydrolase activity"/>
    <property type="evidence" value="ECO:0007669"/>
    <property type="project" value="UniProtKB-KW"/>
</dbReference>
<keyword evidence="1" id="KW-0547">Nucleotide-binding</keyword>
<dbReference type="Gene3D" id="2.40.100.10">
    <property type="entry name" value="Cyclophilin-like"/>
    <property type="match status" value="1"/>
</dbReference>
<dbReference type="SMART" id="SM00797">
    <property type="entry name" value="AHS2"/>
    <property type="match status" value="1"/>
</dbReference>
<dbReference type="PANTHER" id="PTHR43309:SF3">
    <property type="entry name" value="5-OXOPROLINASE SUBUNIT C"/>
    <property type="match status" value="1"/>
</dbReference>
<dbReference type="AlphaFoldDB" id="A0A223RUU1"/>
<dbReference type="Proteomes" id="UP000215043">
    <property type="component" value="Chromosome"/>
</dbReference>
<dbReference type="KEGG" id="aey:CDG81_16815"/>
<feature type="compositionally biased region" description="Low complexity" evidence="4">
    <location>
        <begin position="13"/>
        <end position="31"/>
    </location>
</feature>
<dbReference type="EMBL" id="CP022752">
    <property type="protein sequence ID" value="ASU79653.1"/>
    <property type="molecule type" value="Genomic_DNA"/>
</dbReference>
<dbReference type="PANTHER" id="PTHR43309">
    <property type="entry name" value="5-OXOPROLINASE SUBUNIT C"/>
    <property type="match status" value="1"/>
</dbReference>
<keyword evidence="2 6" id="KW-0378">Hydrolase</keyword>
<dbReference type="NCBIfam" id="TIGR00724">
    <property type="entry name" value="urea_amlyse_rel"/>
    <property type="match status" value="1"/>
</dbReference>
<dbReference type="InterPro" id="IPR003778">
    <property type="entry name" value="CT_A_B"/>
</dbReference>
<evidence type="ECO:0000256" key="4">
    <source>
        <dbReference type="SAM" id="MobiDB-lite"/>
    </source>
</evidence>
<dbReference type="OrthoDB" id="9768696at2"/>
<organism evidence="6 7">
    <name type="scientific">Actinopolyspora erythraea</name>
    <dbReference type="NCBI Taxonomy" id="414996"/>
    <lineage>
        <taxon>Bacteria</taxon>
        <taxon>Bacillati</taxon>
        <taxon>Actinomycetota</taxon>
        <taxon>Actinomycetes</taxon>
        <taxon>Actinopolysporales</taxon>
        <taxon>Actinopolysporaceae</taxon>
        <taxon>Actinopolyspora</taxon>
    </lineage>
</organism>
<protein>
    <submittedName>
        <fullName evidence="6">Allophanate hydrolase</fullName>
    </submittedName>
</protein>
<accession>A0A223RUU1</accession>
<feature type="region of interest" description="Disordered" evidence="4">
    <location>
        <begin position="1"/>
        <end position="53"/>
    </location>
</feature>
<feature type="domain" description="Carboxyltransferase" evidence="5">
    <location>
        <begin position="76"/>
        <end position="340"/>
    </location>
</feature>
<sequence>MAVDRPHRVGDVANRPRPARVAAPRRAGAIRGEPVTGQHPATSGTTPGGRAGRELEVLRPGPLSTVQDLGRTGLAAMGVGVSGAADRRSLRLANRLVGNAEEAAAVEVTLGGLWVRARTTLVVALTGASFPVTVDGRVAASHTVLTLGAGSELRVGQCRTGMRGYLAVRGGVEVPPVLGSRATDTLAGLGPRPLGAGSVLPVGEPHGGFPRVDAAPVATPTGGDLALAVRLGPRRDWFTPEALRRLLGEPFVVTQDSDRVGMRLSGPSLPRGETGELPSEGMVGGALQVPPDGRPTLFLADHPVTGGYPVIAVVPSAHLPTAAQARPGQRLWFRALEEPEP</sequence>
<evidence type="ECO:0000313" key="6">
    <source>
        <dbReference type="EMBL" id="ASU79653.1"/>
    </source>
</evidence>
<proteinExistence type="predicted"/>
<evidence type="ECO:0000259" key="5">
    <source>
        <dbReference type="SMART" id="SM00797"/>
    </source>
</evidence>
<evidence type="ECO:0000256" key="2">
    <source>
        <dbReference type="ARBA" id="ARBA00022801"/>
    </source>
</evidence>
<gene>
    <name evidence="6" type="ORF">CDG81_16815</name>
</gene>
<dbReference type="InterPro" id="IPR029000">
    <property type="entry name" value="Cyclophilin-like_dom_sf"/>
</dbReference>
<evidence type="ECO:0000256" key="1">
    <source>
        <dbReference type="ARBA" id="ARBA00022741"/>
    </source>
</evidence>
<dbReference type="Pfam" id="PF02626">
    <property type="entry name" value="CT_A_B"/>
    <property type="match status" value="1"/>
</dbReference>
<dbReference type="SUPFAM" id="SSF50891">
    <property type="entry name" value="Cyclophilin-like"/>
    <property type="match status" value="1"/>
</dbReference>
<reference evidence="6 7" key="1">
    <citation type="submission" date="2017-08" db="EMBL/GenBank/DDBJ databases">
        <title>The complete genome sequence of moderately halophilic actinomycete Actinopolyspora erythraea YIM 90600, the producer of novel erythromycin, novel actinopolysporins A-C and tubercidin.</title>
        <authorList>
            <person name="Yin M."/>
            <person name="Tang S."/>
        </authorList>
    </citation>
    <scope>NUCLEOTIDE SEQUENCE [LARGE SCALE GENOMIC DNA]</scope>
    <source>
        <strain evidence="6 7">YIM 90600</strain>
    </source>
</reference>
<name>A0A223RUU1_9ACTN</name>
<dbReference type="InterPro" id="IPR052708">
    <property type="entry name" value="PxpC"/>
</dbReference>
<evidence type="ECO:0000313" key="7">
    <source>
        <dbReference type="Proteomes" id="UP000215043"/>
    </source>
</evidence>